<comment type="caution">
    <text evidence="7">The sequence shown here is derived from an EMBL/GenBank/DDBJ whole genome shotgun (WGS) entry which is preliminary data.</text>
</comment>
<feature type="transmembrane region" description="Helical" evidence="6">
    <location>
        <begin position="247"/>
        <end position="267"/>
    </location>
</feature>
<name>A0ABV5HNT0_9VIBR</name>
<organism evidence="7 8">
    <name type="scientific">Vibrio olivae</name>
    <dbReference type="NCBI Taxonomy" id="1243002"/>
    <lineage>
        <taxon>Bacteria</taxon>
        <taxon>Pseudomonadati</taxon>
        <taxon>Pseudomonadota</taxon>
        <taxon>Gammaproteobacteria</taxon>
        <taxon>Vibrionales</taxon>
        <taxon>Vibrionaceae</taxon>
        <taxon>Vibrio</taxon>
    </lineage>
</organism>
<protein>
    <submittedName>
        <fullName evidence="7">MFS transporter</fullName>
    </submittedName>
</protein>
<comment type="subcellular location">
    <subcellularLocation>
        <location evidence="1">Cell membrane</location>
        <topology evidence="1">Multi-pass membrane protein</topology>
    </subcellularLocation>
</comment>
<evidence type="ECO:0000256" key="5">
    <source>
        <dbReference type="ARBA" id="ARBA00023136"/>
    </source>
</evidence>
<sequence>MDKKSRPYLIGRFFDGISSGLFMMALPWIMLQTPNMGTFVALVALSCTLVSFALTPYFSAIIDRYSRKRVLLINQCIQASVAFTVVFCSLLNWDSVWLLASAQLLFWVSSNVGWNANNAFTQENYSKNQYAKISGQQEVVMQATTLGSGALGILLLAQWGMLEFALFAALASSLSALAYALTPYRRKLRTPQQQPTFGSNWQQLKTELRFRRRFYTVVFLSALTYPMLTYLSKLVPIWFTEQHIDGYWFAAYNLCFGMGSLMTGIVVSRILNRWQAPKLIQFALYTITGLLFAMSVSSPLPLVLLTIGFGFFNALNRISRTNWMHHEVDMRIRGRIDGAISMFSTLCQSLGYVVIALLTHAQITVWGFYLAAISMLLVALFIQRLNRPEVCTEQVLG</sequence>
<reference evidence="7 8" key="1">
    <citation type="submission" date="2024-09" db="EMBL/GenBank/DDBJ databases">
        <authorList>
            <person name="Sun Q."/>
            <person name="Mori K."/>
        </authorList>
    </citation>
    <scope>NUCLEOTIDE SEQUENCE [LARGE SCALE GENOMIC DNA]</scope>
    <source>
        <strain evidence="7 8">CECT 8064</strain>
    </source>
</reference>
<dbReference type="InterPro" id="IPR036259">
    <property type="entry name" value="MFS_trans_sf"/>
</dbReference>
<keyword evidence="4 6" id="KW-1133">Transmembrane helix</keyword>
<keyword evidence="8" id="KW-1185">Reference proteome</keyword>
<feature type="transmembrane region" description="Helical" evidence="6">
    <location>
        <begin position="279"/>
        <end position="296"/>
    </location>
</feature>
<keyword evidence="3 6" id="KW-0812">Transmembrane</keyword>
<dbReference type="CDD" id="cd06173">
    <property type="entry name" value="MFS_MefA_like"/>
    <property type="match status" value="1"/>
</dbReference>
<dbReference type="InterPro" id="IPR011701">
    <property type="entry name" value="MFS"/>
</dbReference>
<proteinExistence type="predicted"/>
<feature type="transmembrane region" description="Helical" evidence="6">
    <location>
        <begin position="214"/>
        <end position="235"/>
    </location>
</feature>
<dbReference type="PANTHER" id="PTHR23513:SF11">
    <property type="entry name" value="STAPHYLOFERRIN A TRANSPORTER"/>
    <property type="match status" value="1"/>
</dbReference>
<keyword evidence="5 6" id="KW-0472">Membrane</keyword>
<evidence type="ECO:0000256" key="6">
    <source>
        <dbReference type="SAM" id="Phobius"/>
    </source>
</evidence>
<feature type="transmembrane region" description="Helical" evidence="6">
    <location>
        <begin position="339"/>
        <end position="357"/>
    </location>
</feature>
<feature type="transmembrane region" description="Helical" evidence="6">
    <location>
        <begin position="302"/>
        <end position="318"/>
    </location>
</feature>
<evidence type="ECO:0000256" key="2">
    <source>
        <dbReference type="ARBA" id="ARBA00022475"/>
    </source>
</evidence>
<evidence type="ECO:0000256" key="1">
    <source>
        <dbReference type="ARBA" id="ARBA00004651"/>
    </source>
</evidence>
<feature type="transmembrane region" description="Helical" evidence="6">
    <location>
        <begin position="164"/>
        <end position="182"/>
    </location>
</feature>
<dbReference type="Gene3D" id="1.20.1250.20">
    <property type="entry name" value="MFS general substrate transporter like domains"/>
    <property type="match status" value="1"/>
</dbReference>
<gene>
    <name evidence="7" type="ORF">ACFFUV_11430</name>
</gene>
<evidence type="ECO:0000313" key="8">
    <source>
        <dbReference type="Proteomes" id="UP001589645"/>
    </source>
</evidence>
<accession>A0ABV5HNT0</accession>
<feature type="transmembrane region" description="Helical" evidence="6">
    <location>
        <begin position="12"/>
        <end position="30"/>
    </location>
</feature>
<feature type="transmembrane region" description="Helical" evidence="6">
    <location>
        <begin position="70"/>
        <end position="92"/>
    </location>
</feature>
<dbReference type="EMBL" id="JBHMEP010000002">
    <property type="protein sequence ID" value="MFB9135572.1"/>
    <property type="molecule type" value="Genomic_DNA"/>
</dbReference>
<evidence type="ECO:0000256" key="4">
    <source>
        <dbReference type="ARBA" id="ARBA00022989"/>
    </source>
</evidence>
<evidence type="ECO:0000256" key="3">
    <source>
        <dbReference type="ARBA" id="ARBA00022692"/>
    </source>
</evidence>
<dbReference type="RefSeq" id="WP_390192660.1">
    <property type="nucleotide sequence ID" value="NZ_JBHMEP010000002.1"/>
</dbReference>
<dbReference type="PANTHER" id="PTHR23513">
    <property type="entry name" value="INTEGRAL MEMBRANE EFFLUX PROTEIN-RELATED"/>
    <property type="match status" value="1"/>
</dbReference>
<keyword evidence="2" id="KW-1003">Cell membrane</keyword>
<dbReference type="Pfam" id="PF07690">
    <property type="entry name" value="MFS_1"/>
    <property type="match status" value="1"/>
</dbReference>
<dbReference type="Proteomes" id="UP001589645">
    <property type="component" value="Unassembled WGS sequence"/>
</dbReference>
<feature type="transmembrane region" description="Helical" evidence="6">
    <location>
        <begin position="363"/>
        <end position="382"/>
    </location>
</feature>
<dbReference type="SUPFAM" id="SSF103473">
    <property type="entry name" value="MFS general substrate transporter"/>
    <property type="match status" value="1"/>
</dbReference>
<evidence type="ECO:0000313" key="7">
    <source>
        <dbReference type="EMBL" id="MFB9135572.1"/>
    </source>
</evidence>
<feature type="transmembrane region" description="Helical" evidence="6">
    <location>
        <begin position="36"/>
        <end position="58"/>
    </location>
</feature>